<sequence length="93" mass="10597">MLETTQDIFYLVLSIGIGVISILLAILLIYFIAIARRTNRMFKGVSDIFEKIKLVIEAGLGNFGFVGEGIKWIVKSFFERKQANRVSKKKKKN</sequence>
<feature type="transmembrane region" description="Helical" evidence="1">
    <location>
        <begin position="12"/>
        <end position="33"/>
    </location>
</feature>
<keyword evidence="1" id="KW-0472">Membrane</keyword>
<dbReference type="STRING" id="1798002.A2478_00275"/>
<protein>
    <submittedName>
        <fullName evidence="2">Uncharacterized protein</fullName>
    </submittedName>
</protein>
<accession>A0A1F5SVW8</accession>
<organism evidence="2 3">
    <name type="scientific">Candidatus Falkowbacteria bacterium RIFOXYC2_FULL_36_12</name>
    <dbReference type="NCBI Taxonomy" id="1798002"/>
    <lineage>
        <taxon>Bacteria</taxon>
        <taxon>Candidatus Falkowiibacteriota</taxon>
    </lineage>
</organism>
<evidence type="ECO:0000313" key="3">
    <source>
        <dbReference type="Proteomes" id="UP000179001"/>
    </source>
</evidence>
<keyword evidence="1" id="KW-0812">Transmembrane</keyword>
<evidence type="ECO:0000313" key="2">
    <source>
        <dbReference type="EMBL" id="OGF30874.1"/>
    </source>
</evidence>
<evidence type="ECO:0000256" key="1">
    <source>
        <dbReference type="SAM" id="Phobius"/>
    </source>
</evidence>
<name>A0A1F5SVW8_9BACT</name>
<dbReference type="Proteomes" id="UP000179001">
    <property type="component" value="Unassembled WGS sequence"/>
</dbReference>
<gene>
    <name evidence="2" type="ORF">A2478_00275</name>
</gene>
<reference evidence="2 3" key="1">
    <citation type="journal article" date="2016" name="Nat. Commun.">
        <title>Thousands of microbial genomes shed light on interconnected biogeochemical processes in an aquifer system.</title>
        <authorList>
            <person name="Anantharaman K."/>
            <person name="Brown C.T."/>
            <person name="Hug L.A."/>
            <person name="Sharon I."/>
            <person name="Castelle C.J."/>
            <person name="Probst A.J."/>
            <person name="Thomas B.C."/>
            <person name="Singh A."/>
            <person name="Wilkins M.J."/>
            <person name="Karaoz U."/>
            <person name="Brodie E.L."/>
            <person name="Williams K.H."/>
            <person name="Hubbard S.S."/>
            <person name="Banfield J.F."/>
        </authorList>
    </citation>
    <scope>NUCLEOTIDE SEQUENCE [LARGE SCALE GENOMIC DNA]</scope>
</reference>
<dbReference type="EMBL" id="MFGJ01000008">
    <property type="protein sequence ID" value="OGF30874.1"/>
    <property type="molecule type" value="Genomic_DNA"/>
</dbReference>
<keyword evidence="1" id="KW-1133">Transmembrane helix</keyword>
<proteinExistence type="predicted"/>
<dbReference type="AlphaFoldDB" id="A0A1F5SVW8"/>
<comment type="caution">
    <text evidence="2">The sequence shown here is derived from an EMBL/GenBank/DDBJ whole genome shotgun (WGS) entry which is preliminary data.</text>
</comment>